<dbReference type="Proteomes" id="UP000076023">
    <property type="component" value="Unassembled WGS sequence"/>
</dbReference>
<protein>
    <submittedName>
        <fullName evidence="1">Uncharacterized protein</fullName>
    </submittedName>
</protein>
<dbReference type="RefSeq" id="WP_075080950.1">
    <property type="nucleotide sequence ID" value="NZ_BDCO01000003.1"/>
</dbReference>
<evidence type="ECO:0000313" key="1">
    <source>
        <dbReference type="EMBL" id="GAT35102.1"/>
    </source>
</evidence>
<keyword evidence="2" id="KW-1185">Reference proteome</keyword>
<dbReference type="STRING" id="690879.TSACC_3163"/>
<comment type="caution">
    <text evidence="1">The sequence shown here is derived from an EMBL/GenBank/DDBJ whole genome shotgun (WGS) entry which is preliminary data.</text>
</comment>
<dbReference type="AlphaFoldDB" id="A0A146GD79"/>
<name>A0A146GD79_TERSA</name>
<dbReference type="OrthoDB" id="195039at2"/>
<gene>
    <name evidence="1" type="ORF">TSACC_3163</name>
</gene>
<proteinExistence type="predicted"/>
<dbReference type="EMBL" id="BDCO01000003">
    <property type="protein sequence ID" value="GAT35102.1"/>
    <property type="molecule type" value="Genomic_DNA"/>
</dbReference>
<sequence>MQADWDIKSRAHTCAQTGKEFAEGDFFYTLLYRDGDGFRREDLSEEAWQSRNDNIQPFSFWRSRYEPPTPPPPEPIPKDDAESLLRRMLAEQNPERANVCYILALMLERKRVLRPVESSDEDMLVYERAGTGETFVLRNPHLSIEQIPAIQQEVGELLMAG</sequence>
<evidence type="ECO:0000313" key="2">
    <source>
        <dbReference type="Proteomes" id="UP000076023"/>
    </source>
</evidence>
<dbReference type="InParanoid" id="A0A146GD79"/>
<accession>A0A146GD79</accession>
<reference evidence="2" key="1">
    <citation type="journal article" date="2017" name="Genome Announc.">
        <title>Draft Genome Sequence of Terrimicrobium sacchariphilum NM-5T, a Facultative Anaerobic Soil Bacterium of the Class Spartobacteria.</title>
        <authorList>
            <person name="Qiu Y.L."/>
            <person name="Tourlousse D.M."/>
            <person name="Matsuura N."/>
            <person name="Ohashi A."/>
            <person name="Sekiguchi Y."/>
        </authorList>
    </citation>
    <scope>NUCLEOTIDE SEQUENCE [LARGE SCALE GENOMIC DNA]</scope>
    <source>
        <strain evidence="2">NM-5</strain>
    </source>
</reference>
<organism evidence="1 2">
    <name type="scientific">Terrimicrobium sacchariphilum</name>
    <dbReference type="NCBI Taxonomy" id="690879"/>
    <lineage>
        <taxon>Bacteria</taxon>
        <taxon>Pseudomonadati</taxon>
        <taxon>Verrucomicrobiota</taxon>
        <taxon>Terrimicrobiia</taxon>
        <taxon>Terrimicrobiales</taxon>
        <taxon>Terrimicrobiaceae</taxon>
        <taxon>Terrimicrobium</taxon>
    </lineage>
</organism>